<feature type="domain" description="PHD-type zinc finger plants" evidence="2">
    <location>
        <begin position="26"/>
        <end position="68"/>
    </location>
</feature>
<dbReference type="PANTHER" id="PTHR33779">
    <property type="entry name" value="EXPRESSED PROTEIN"/>
    <property type="match status" value="1"/>
</dbReference>
<gene>
    <name evidence="3" type="ORF">CEURO_LOCUS287</name>
</gene>
<evidence type="ECO:0000256" key="1">
    <source>
        <dbReference type="SAM" id="MobiDB-lite"/>
    </source>
</evidence>
<proteinExistence type="predicted"/>
<evidence type="ECO:0000313" key="4">
    <source>
        <dbReference type="Proteomes" id="UP001152484"/>
    </source>
</evidence>
<dbReference type="Pfam" id="PF25054">
    <property type="entry name" value="PHD_pln"/>
    <property type="match status" value="1"/>
</dbReference>
<feature type="region of interest" description="Disordered" evidence="1">
    <location>
        <begin position="79"/>
        <end position="99"/>
    </location>
</feature>
<dbReference type="InterPro" id="IPR056874">
    <property type="entry name" value="PHD_dom_pln"/>
</dbReference>
<accession>A0A9P0YC26</accession>
<sequence>MASRKEADGGGLALPPVSPKFHSECCMCGDKGLPFELFRCKSCLFRSQHRYCSNLYPKAESYRQCNWCLRDQKDDDNSSHSSSSLLLSSPPHRAAGSDGDEIITKEIKNEKEKLPRSFSPLPQHPQNLLVWSNKKGGGSSPKGVMRKDPFKVAAEKAPPLKTAGAASLRRSTSDVGIVKHVVVRNKVRRRYKLLEEVASR</sequence>
<dbReference type="AlphaFoldDB" id="A0A9P0YC26"/>
<dbReference type="PANTHER" id="PTHR33779:SF1">
    <property type="entry name" value="EXPRESSED PROTEIN"/>
    <property type="match status" value="1"/>
</dbReference>
<evidence type="ECO:0000259" key="2">
    <source>
        <dbReference type="Pfam" id="PF25054"/>
    </source>
</evidence>
<dbReference type="Proteomes" id="UP001152484">
    <property type="component" value="Unassembled WGS sequence"/>
</dbReference>
<feature type="compositionally biased region" description="Low complexity" evidence="1">
    <location>
        <begin position="79"/>
        <end position="92"/>
    </location>
</feature>
<protein>
    <recommendedName>
        <fullName evidence="2">PHD-type zinc finger plants domain-containing protein</fullName>
    </recommendedName>
</protein>
<evidence type="ECO:0000313" key="3">
    <source>
        <dbReference type="EMBL" id="CAH9052097.1"/>
    </source>
</evidence>
<dbReference type="OrthoDB" id="1935489at2759"/>
<organism evidence="3 4">
    <name type="scientific">Cuscuta europaea</name>
    <name type="common">European dodder</name>
    <dbReference type="NCBI Taxonomy" id="41803"/>
    <lineage>
        <taxon>Eukaryota</taxon>
        <taxon>Viridiplantae</taxon>
        <taxon>Streptophyta</taxon>
        <taxon>Embryophyta</taxon>
        <taxon>Tracheophyta</taxon>
        <taxon>Spermatophyta</taxon>
        <taxon>Magnoliopsida</taxon>
        <taxon>eudicotyledons</taxon>
        <taxon>Gunneridae</taxon>
        <taxon>Pentapetalae</taxon>
        <taxon>asterids</taxon>
        <taxon>lamiids</taxon>
        <taxon>Solanales</taxon>
        <taxon>Convolvulaceae</taxon>
        <taxon>Cuscuteae</taxon>
        <taxon>Cuscuta</taxon>
        <taxon>Cuscuta subgen. Cuscuta</taxon>
    </lineage>
</organism>
<comment type="caution">
    <text evidence="3">The sequence shown here is derived from an EMBL/GenBank/DDBJ whole genome shotgun (WGS) entry which is preliminary data.</text>
</comment>
<keyword evidence="4" id="KW-1185">Reference proteome</keyword>
<dbReference type="EMBL" id="CAMAPE010000002">
    <property type="protein sequence ID" value="CAH9052097.1"/>
    <property type="molecule type" value="Genomic_DNA"/>
</dbReference>
<reference evidence="3" key="1">
    <citation type="submission" date="2022-07" db="EMBL/GenBank/DDBJ databases">
        <authorList>
            <person name="Macas J."/>
            <person name="Novak P."/>
            <person name="Neumann P."/>
        </authorList>
    </citation>
    <scope>NUCLEOTIDE SEQUENCE</scope>
</reference>
<name>A0A9P0YC26_CUSEU</name>